<sequence>MKKVNLLFASLFLATLFFTSCSSDDDAPTPNLGGETDNEITVADLDTGILIDGKGTEVNPIQGTPPSPTGTLNFGVGENNRIGILNDGFNIKFSSTDAIEGAYVQFRDANGNASENYYNIPKAAFDTDGGNRSANVNSSNKKARISAKMVEENTFEIDVDFSESLEPGEFCYAICVYDAQGNISVIEEVCVEINAWGGNDALVGEWIFDRYEPSEDNESTTIICDNQQELPNVLYRLLIKDNWTFMLNQDGTYVETFDREQRDLDFQTTRLNCEATYYSEATTTNDKYYGNWAFNSEKKTFTAVDYKYENLINSTVENFEEGDIYYEGVQIEVTSNELKITETYEDASGATQLETAIFKRK</sequence>
<accession>A0A936ZW36</accession>
<feature type="signal peptide" evidence="1">
    <location>
        <begin position="1"/>
        <end position="23"/>
    </location>
</feature>
<evidence type="ECO:0008006" key="4">
    <source>
        <dbReference type="Google" id="ProtNLM"/>
    </source>
</evidence>
<keyword evidence="3" id="KW-1185">Reference proteome</keyword>
<gene>
    <name evidence="2" type="ORF">JJQ60_17695</name>
</gene>
<evidence type="ECO:0000313" key="3">
    <source>
        <dbReference type="Proteomes" id="UP000651057"/>
    </source>
</evidence>
<comment type="caution">
    <text evidence="2">The sequence shown here is derived from an EMBL/GenBank/DDBJ whole genome shotgun (WGS) entry which is preliminary data.</text>
</comment>
<feature type="chain" id="PRO_5036713906" description="Lipocalin-like domain-containing protein" evidence="1">
    <location>
        <begin position="24"/>
        <end position="361"/>
    </location>
</feature>
<organism evidence="2 3">
    <name type="scientific">Aquimarina mytili</name>
    <dbReference type="NCBI Taxonomy" id="874423"/>
    <lineage>
        <taxon>Bacteria</taxon>
        <taxon>Pseudomonadati</taxon>
        <taxon>Bacteroidota</taxon>
        <taxon>Flavobacteriia</taxon>
        <taxon>Flavobacteriales</taxon>
        <taxon>Flavobacteriaceae</taxon>
        <taxon>Aquimarina</taxon>
    </lineage>
</organism>
<evidence type="ECO:0000256" key="1">
    <source>
        <dbReference type="SAM" id="SignalP"/>
    </source>
</evidence>
<dbReference type="PROSITE" id="PS51257">
    <property type="entry name" value="PROKAR_LIPOPROTEIN"/>
    <property type="match status" value="1"/>
</dbReference>
<dbReference type="EMBL" id="JAERQJ010000008">
    <property type="protein sequence ID" value="MBL0685372.1"/>
    <property type="molecule type" value="Genomic_DNA"/>
</dbReference>
<reference evidence="2" key="1">
    <citation type="submission" date="2021-01" db="EMBL/GenBank/DDBJ databases">
        <authorList>
            <person name="Zhong Y.L."/>
        </authorList>
    </citation>
    <scope>NUCLEOTIDE SEQUENCE</scope>
    <source>
        <strain evidence="2">KCTC 23302</strain>
    </source>
</reference>
<evidence type="ECO:0000313" key="2">
    <source>
        <dbReference type="EMBL" id="MBL0685372.1"/>
    </source>
</evidence>
<keyword evidence="1" id="KW-0732">Signal</keyword>
<protein>
    <recommendedName>
        <fullName evidence="4">Lipocalin-like domain-containing protein</fullName>
    </recommendedName>
</protein>
<dbReference type="RefSeq" id="WP_201923419.1">
    <property type="nucleotide sequence ID" value="NZ_BAABAX010000002.1"/>
</dbReference>
<name>A0A936ZW36_9FLAO</name>
<dbReference type="AlphaFoldDB" id="A0A936ZW36"/>
<proteinExistence type="predicted"/>
<dbReference type="Proteomes" id="UP000651057">
    <property type="component" value="Unassembled WGS sequence"/>
</dbReference>